<name>A0A1G8TM83_9RHOB</name>
<dbReference type="Proteomes" id="UP000199382">
    <property type="component" value="Unassembled WGS sequence"/>
</dbReference>
<gene>
    <name evidence="8" type="ORF">SAMN04488026_101732</name>
</gene>
<comment type="subcellular location">
    <subcellularLocation>
        <location evidence="1">Membrane</location>
        <topology evidence="1">Multi-pass membrane protein</topology>
    </subcellularLocation>
</comment>
<dbReference type="PANTHER" id="PTHR23502">
    <property type="entry name" value="MAJOR FACILITATOR SUPERFAMILY"/>
    <property type="match status" value="1"/>
</dbReference>
<evidence type="ECO:0000313" key="8">
    <source>
        <dbReference type="EMBL" id="SDJ42025.1"/>
    </source>
</evidence>
<dbReference type="EMBL" id="FNEK01000017">
    <property type="protein sequence ID" value="SDJ42025.1"/>
    <property type="molecule type" value="Genomic_DNA"/>
</dbReference>
<feature type="transmembrane region" description="Helical" evidence="6">
    <location>
        <begin position="47"/>
        <end position="67"/>
    </location>
</feature>
<evidence type="ECO:0000256" key="5">
    <source>
        <dbReference type="ARBA" id="ARBA00023136"/>
    </source>
</evidence>
<evidence type="ECO:0000256" key="6">
    <source>
        <dbReference type="SAM" id="Phobius"/>
    </source>
</evidence>
<proteinExistence type="predicted"/>
<keyword evidence="2" id="KW-0813">Transport</keyword>
<feature type="domain" description="Major facilitator superfamily (MFS) profile" evidence="7">
    <location>
        <begin position="13"/>
        <end position="93"/>
    </location>
</feature>
<evidence type="ECO:0000313" key="9">
    <source>
        <dbReference type="Proteomes" id="UP000199382"/>
    </source>
</evidence>
<dbReference type="STRING" id="571298.SAMN04488026_101732"/>
<dbReference type="PROSITE" id="PS50850">
    <property type="entry name" value="MFS"/>
    <property type="match status" value="1"/>
</dbReference>
<dbReference type="RefSeq" id="WP_093154797.1">
    <property type="nucleotide sequence ID" value="NZ_FNEK01000017.1"/>
</dbReference>
<accession>A0A1G8TM83</accession>
<dbReference type="PANTHER" id="PTHR23502:SF132">
    <property type="entry name" value="POLYAMINE TRANSPORTER 2-RELATED"/>
    <property type="match status" value="1"/>
</dbReference>
<dbReference type="AlphaFoldDB" id="A0A1G8TM83"/>
<feature type="transmembrane region" description="Helical" evidence="6">
    <location>
        <begin position="12"/>
        <end position="35"/>
    </location>
</feature>
<keyword evidence="3 6" id="KW-0812">Transmembrane</keyword>
<dbReference type="SUPFAM" id="SSF103473">
    <property type="entry name" value="MFS general substrate transporter"/>
    <property type="match status" value="1"/>
</dbReference>
<dbReference type="GO" id="GO:0022857">
    <property type="term" value="F:transmembrane transporter activity"/>
    <property type="evidence" value="ECO:0007669"/>
    <property type="project" value="InterPro"/>
</dbReference>
<dbReference type="GO" id="GO:0005886">
    <property type="term" value="C:plasma membrane"/>
    <property type="evidence" value="ECO:0007669"/>
    <property type="project" value="TreeGrafter"/>
</dbReference>
<keyword evidence="4 6" id="KW-1133">Transmembrane helix</keyword>
<sequence length="93" mass="10121">MIVEQPVLGRRGLLLLLITLGAFPPLTMDLYLPALPQMAATFQTSHAMVNLTLAAFMVAFAVGLLFWGPLSKRTRRKPLLLATLALYVAASLL</sequence>
<evidence type="ECO:0000256" key="1">
    <source>
        <dbReference type="ARBA" id="ARBA00004141"/>
    </source>
</evidence>
<organism evidence="8 9">
    <name type="scientific">Aliiruegeria lutimaris</name>
    <dbReference type="NCBI Taxonomy" id="571298"/>
    <lineage>
        <taxon>Bacteria</taxon>
        <taxon>Pseudomonadati</taxon>
        <taxon>Pseudomonadota</taxon>
        <taxon>Alphaproteobacteria</taxon>
        <taxon>Rhodobacterales</taxon>
        <taxon>Roseobacteraceae</taxon>
        <taxon>Aliiruegeria</taxon>
    </lineage>
</organism>
<keyword evidence="9" id="KW-1185">Reference proteome</keyword>
<dbReference type="OrthoDB" id="9800416at2"/>
<dbReference type="Pfam" id="PF07690">
    <property type="entry name" value="MFS_1"/>
    <property type="match status" value="1"/>
</dbReference>
<evidence type="ECO:0000256" key="4">
    <source>
        <dbReference type="ARBA" id="ARBA00022989"/>
    </source>
</evidence>
<dbReference type="InterPro" id="IPR011701">
    <property type="entry name" value="MFS"/>
</dbReference>
<keyword evidence="5 6" id="KW-0472">Membrane</keyword>
<protein>
    <submittedName>
        <fullName evidence="8">Major Facilitator Superfamily protein</fullName>
    </submittedName>
</protein>
<evidence type="ECO:0000259" key="7">
    <source>
        <dbReference type="PROSITE" id="PS50850"/>
    </source>
</evidence>
<dbReference type="InterPro" id="IPR036259">
    <property type="entry name" value="MFS_trans_sf"/>
</dbReference>
<dbReference type="Gene3D" id="1.20.1720.10">
    <property type="entry name" value="Multidrug resistance protein D"/>
    <property type="match status" value="1"/>
</dbReference>
<dbReference type="InterPro" id="IPR020846">
    <property type="entry name" value="MFS_dom"/>
</dbReference>
<evidence type="ECO:0000256" key="3">
    <source>
        <dbReference type="ARBA" id="ARBA00022692"/>
    </source>
</evidence>
<reference evidence="8 9" key="1">
    <citation type="submission" date="2016-10" db="EMBL/GenBank/DDBJ databases">
        <authorList>
            <person name="de Groot N.N."/>
        </authorList>
    </citation>
    <scope>NUCLEOTIDE SEQUENCE [LARGE SCALE GENOMIC DNA]</scope>
    <source>
        <strain evidence="8 9">DSM 25294</strain>
    </source>
</reference>
<evidence type="ECO:0000256" key="2">
    <source>
        <dbReference type="ARBA" id="ARBA00022448"/>
    </source>
</evidence>